<proteinExistence type="inferred from homology"/>
<dbReference type="Pfam" id="PF03378">
    <property type="entry name" value="CAS_CSE1"/>
    <property type="match status" value="1"/>
</dbReference>
<accession>A0A7D9CW29</accession>
<evidence type="ECO:0000313" key="9">
    <source>
        <dbReference type="EMBL" id="VUG16070.1"/>
    </source>
</evidence>
<evidence type="ECO:0000256" key="5">
    <source>
        <dbReference type="ARBA" id="ARBA00022490"/>
    </source>
</evidence>
<dbReference type="GO" id="GO:0005829">
    <property type="term" value="C:cytosol"/>
    <property type="evidence" value="ECO:0007669"/>
    <property type="project" value="TreeGrafter"/>
</dbReference>
<dbReference type="InterPro" id="IPR005043">
    <property type="entry name" value="XPO2_C"/>
</dbReference>
<dbReference type="GO" id="GO:0005635">
    <property type="term" value="C:nuclear envelope"/>
    <property type="evidence" value="ECO:0007669"/>
    <property type="project" value="TreeGrafter"/>
</dbReference>
<dbReference type="Gene3D" id="1.25.10.10">
    <property type="entry name" value="Leucine-rich Repeat Variant"/>
    <property type="match status" value="1"/>
</dbReference>
<keyword evidence="5" id="KW-0963">Cytoplasm</keyword>
<dbReference type="GO" id="GO:0005049">
    <property type="term" value="F:nuclear export signal receptor activity"/>
    <property type="evidence" value="ECO:0007669"/>
    <property type="project" value="TreeGrafter"/>
</dbReference>
<dbReference type="InterPro" id="IPR011989">
    <property type="entry name" value="ARM-like"/>
</dbReference>
<dbReference type="EMBL" id="CABFWN010000001">
    <property type="protein sequence ID" value="VUG16070.1"/>
    <property type="molecule type" value="Genomic_DNA"/>
</dbReference>
<dbReference type="SMART" id="SM00913">
    <property type="entry name" value="IBN_N"/>
    <property type="match status" value="1"/>
</dbReference>
<keyword evidence="10" id="KW-1185">Reference proteome</keyword>
<evidence type="ECO:0000256" key="1">
    <source>
        <dbReference type="ARBA" id="ARBA00004123"/>
    </source>
</evidence>
<keyword evidence="7" id="KW-0539">Nucleus</keyword>
<keyword evidence="6" id="KW-0653">Protein transport</keyword>
<evidence type="ECO:0000256" key="4">
    <source>
        <dbReference type="ARBA" id="ARBA00022448"/>
    </source>
</evidence>
<dbReference type="GO" id="GO:0006611">
    <property type="term" value="P:protein export from nucleus"/>
    <property type="evidence" value="ECO:0007669"/>
    <property type="project" value="TreeGrafter"/>
</dbReference>
<dbReference type="InterPro" id="IPR013713">
    <property type="entry name" value="XPO2_central"/>
</dbReference>
<dbReference type="GO" id="GO:0031267">
    <property type="term" value="F:small GTPase binding"/>
    <property type="evidence" value="ECO:0007669"/>
    <property type="project" value="InterPro"/>
</dbReference>
<dbReference type="InterPro" id="IPR016024">
    <property type="entry name" value="ARM-type_fold"/>
</dbReference>
<dbReference type="SUPFAM" id="SSF48371">
    <property type="entry name" value="ARM repeat"/>
    <property type="match status" value="1"/>
</dbReference>
<evidence type="ECO:0000256" key="3">
    <source>
        <dbReference type="ARBA" id="ARBA00008669"/>
    </source>
</evidence>
<evidence type="ECO:0000256" key="6">
    <source>
        <dbReference type="ARBA" id="ARBA00022927"/>
    </source>
</evidence>
<dbReference type="InterPro" id="IPR001494">
    <property type="entry name" value="Importin-beta_N"/>
</dbReference>
<name>A0A7D9CW29_DEKBR</name>
<protein>
    <submittedName>
        <fullName evidence="9">DEBR0S1_06656g1_1</fullName>
    </submittedName>
</protein>
<gene>
    <name evidence="9" type="primary">CSE1</name>
    <name evidence="9" type="ORF">DEBR0S1_06656G</name>
</gene>
<dbReference type="PANTHER" id="PTHR10997:SF8">
    <property type="entry name" value="EXPORTIN-2"/>
    <property type="match status" value="1"/>
</dbReference>
<sequence>MSDTNTVVQLLAKSLQPSTAKESENGLRSLDAHQGFPLTLLNIVSSDKMDMGIRLAGALYFKNLVKRKWIDEDGHYHLHDEDVAAIKREIVNLLIHLPDHLQVQIGESISIIAESEFPQMWPELLDELVQKLGPNDMVTDKGILKIAHSIFKRWRPLFRSDELFLEIKFVLEKFAKPFLDLLLCVNQLIDQAESGPKENLSLLLENMLLLIKIYYDLNCQDIPEFFEDHLKDGMTVVHKYLKYHNTLLEDPSEDEEVDLTTQVKISICELIQLYTTRYEEEFHSFIPDFIQTVWDLLKNITMQPKYDILASRALQFLTAIAAAPTYAPTLNNEEALKQITEKIILPNITLRESDEEMFEDDPIEYIRRDLEGSDSDTRRRAATEFLRALKETNEKVVTEVILSYVNSYLSNFQADHSNWKSKDIAIYLFSAIAAKGSLTNAGVTVTNLLVDVIAFFTSYVAPDLVSSDAYPILKVDAIKYIFTFRKQLTKQQLSEAFPLLSAHFQDNNYVVYTYAAVTIEKILSLRDPTEHQKLLFDQNDINPSVVKELLTNLFGLMLKNGSTPEKLSENEFLMKCVMRVLLTTRTSLQDPNDVLQQLLKIVQIISKNPSNPKFSHYTFESICVILTDYSSSIEQYLTIIKPTLFGLLNQEVQEFVPYVFQILAYCLEVFPKGKPIPEEYHQIIKPLCSPAVWEYKGNIPAISRLISAIVSSSPSSFSNAEQLKPILGVFQKLISSKVNDNLGFHILETILTSVNLQYTQNYLKEICVIIMTRLQSYKTEKFVKQFIIFLCWISCLPVSDSQVIDVNGLNSQFTIKFVDNVQNGLFGQIADHFIIPRINTFNNLVDKKILMVGLTNVVVENFESVGKERSLRTIAEVFKLLVSDSIKNYKNMDESLEILQNLDNDEMTFGSSYNELNIIRSNTVDPISNIKNRDMITQYVKAKLGAMNGFQNLISALSSIGDPELNEALKKLSYIH</sequence>
<dbReference type="PROSITE" id="PS50166">
    <property type="entry name" value="IMPORTIN_B_NT"/>
    <property type="match status" value="1"/>
</dbReference>
<evidence type="ECO:0000259" key="8">
    <source>
        <dbReference type="PROSITE" id="PS50166"/>
    </source>
</evidence>
<reference evidence="9 10" key="1">
    <citation type="submission" date="2019-07" db="EMBL/GenBank/DDBJ databases">
        <authorList>
            <person name="Friedrich A."/>
            <person name="Schacherer J."/>
        </authorList>
    </citation>
    <scope>NUCLEOTIDE SEQUENCE [LARGE SCALE GENOMIC DNA]</scope>
</reference>
<comment type="similarity">
    <text evidence="3">Belongs to the XPO2/CSE1 family.</text>
</comment>
<keyword evidence="4" id="KW-0813">Transport</keyword>
<evidence type="ECO:0000313" key="10">
    <source>
        <dbReference type="Proteomes" id="UP000478008"/>
    </source>
</evidence>
<evidence type="ECO:0000256" key="2">
    <source>
        <dbReference type="ARBA" id="ARBA00004496"/>
    </source>
</evidence>
<evidence type="ECO:0000256" key="7">
    <source>
        <dbReference type="ARBA" id="ARBA00023242"/>
    </source>
</evidence>
<dbReference type="PANTHER" id="PTHR10997">
    <property type="entry name" value="IMPORTIN-7, 8, 11"/>
    <property type="match status" value="1"/>
</dbReference>
<dbReference type="GO" id="GO:0006606">
    <property type="term" value="P:protein import into nucleus"/>
    <property type="evidence" value="ECO:0007669"/>
    <property type="project" value="TreeGrafter"/>
</dbReference>
<feature type="domain" description="Importin N-terminal" evidence="8">
    <location>
        <begin position="23"/>
        <end position="96"/>
    </location>
</feature>
<dbReference type="AlphaFoldDB" id="A0A7D9CW29"/>
<dbReference type="Proteomes" id="UP000478008">
    <property type="component" value="Unassembled WGS sequence"/>
</dbReference>
<organism evidence="9 10">
    <name type="scientific">Dekkera bruxellensis</name>
    <name type="common">Brettanomyces custersii</name>
    <dbReference type="NCBI Taxonomy" id="5007"/>
    <lineage>
        <taxon>Eukaryota</taxon>
        <taxon>Fungi</taxon>
        <taxon>Dikarya</taxon>
        <taxon>Ascomycota</taxon>
        <taxon>Saccharomycotina</taxon>
        <taxon>Pichiomycetes</taxon>
        <taxon>Pichiales</taxon>
        <taxon>Pichiaceae</taxon>
        <taxon>Brettanomyces</taxon>
    </lineage>
</organism>
<dbReference type="Pfam" id="PF08506">
    <property type="entry name" value="Cse1"/>
    <property type="match status" value="1"/>
</dbReference>
<comment type="subcellular location">
    <subcellularLocation>
        <location evidence="2">Cytoplasm</location>
    </subcellularLocation>
    <subcellularLocation>
        <location evidence="1">Nucleus</location>
    </subcellularLocation>
</comment>
<dbReference type="Pfam" id="PF03810">
    <property type="entry name" value="IBN_N"/>
    <property type="match status" value="1"/>
</dbReference>